<dbReference type="EMBL" id="JAAWVQ010057380">
    <property type="protein sequence ID" value="MBN3276168.1"/>
    <property type="molecule type" value="Genomic_DNA"/>
</dbReference>
<organism evidence="2 3">
    <name type="scientific">Polyodon spathula</name>
    <name type="common">North American paddlefish</name>
    <name type="synonym">Squalus spathula</name>
    <dbReference type="NCBI Taxonomy" id="7913"/>
    <lineage>
        <taxon>Eukaryota</taxon>
        <taxon>Metazoa</taxon>
        <taxon>Chordata</taxon>
        <taxon>Craniata</taxon>
        <taxon>Vertebrata</taxon>
        <taxon>Euteleostomi</taxon>
        <taxon>Actinopterygii</taxon>
        <taxon>Chondrostei</taxon>
        <taxon>Acipenseriformes</taxon>
        <taxon>Polyodontidae</taxon>
        <taxon>Polyodon</taxon>
    </lineage>
</organism>
<name>A0ABS2XPR7_POLSP</name>
<feature type="region of interest" description="Disordered" evidence="1">
    <location>
        <begin position="56"/>
        <end position="91"/>
    </location>
</feature>
<sequence>METHVACRRKEDDTARPENTAGYGVQVICSDCLNNTNTYSKNQECYSQNFRAEDHSHQQALSSTGSCRADLEDSGPENHQHYNGTVSSLEREGPMYPSNHDRMTPQTQKGPSLKHFDINGSHSQPMEISGPLGTFCPPSLEGSFHEPIKLTGLPQMSLDNKCEAKARQALPHNGHLPVLCDSIISESTPLRRASD</sequence>
<comment type="caution">
    <text evidence="2">The sequence shown here is derived from an EMBL/GenBank/DDBJ whole genome shotgun (WGS) entry which is preliminary data.</text>
</comment>
<keyword evidence="3" id="KW-1185">Reference proteome</keyword>
<evidence type="ECO:0000313" key="3">
    <source>
        <dbReference type="Proteomes" id="UP001166093"/>
    </source>
</evidence>
<evidence type="ECO:0000313" key="2">
    <source>
        <dbReference type="EMBL" id="MBN3276168.1"/>
    </source>
</evidence>
<proteinExistence type="predicted"/>
<feature type="non-terminal residue" evidence="2">
    <location>
        <position position="195"/>
    </location>
</feature>
<reference evidence="2" key="1">
    <citation type="journal article" date="2021" name="Cell">
        <title>Tracing the genetic footprints of vertebrate landing in non-teleost ray-finned fishes.</title>
        <authorList>
            <person name="Bi X."/>
            <person name="Wang K."/>
            <person name="Yang L."/>
            <person name="Pan H."/>
            <person name="Jiang H."/>
            <person name="Wei Q."/>
            <person name="Fang M."/>
            <person name="Yu H."/>
            <person name="Zhu C."/>
            <person name="Cai Y."/>
            <person name="He Y."/>
            <person name="Gan X."/>
            <person name="Zeng H."/>
            <person name="Yu D."/>
            <person name="Zhu Y."/>
            <person name="Jiang H."/>
            <person name="Qiu Q."/>
            <person name="Yang H."/>
            <person name="Zhang Y.E."/>
            <person name="Wang W."/>
            <person name="Zhu M."/>
            <person name="He S."/>
            <person name="Zhang G."/>
        </authorList>
    </citation>
    <scope>NUCLEOTIDE SEQUENCE</scope>
    <source>
        <strain evidence="2">Pddl_001</strain>
    </source>
</reference>
<evidence type="ECO:0000256" key="1">
    <source>
        <dbReference type="SAM" id="MobiDB-lite"/>
    </source>
</evidence>
<accession>A0ABS2XPR7</accession>
<protein>
    <submittedName>
        <fullName evidence="2">LRIG2 protein</fullName>
    </submittedName>
</protein>
<dbReference type="Proteomes" id="UP001166093">
    <property type="component" value="Unassembled WGS sequence"/>
</dbReference>
<gene>
    <name evidence="2" type="primary">Lrig2_0</name>
    <name evidence="2" type="ORF">GTO93_0016111</name>
</gene>
<feature type="non-terminal residue" evidence="2">
    <location>
        <position position="1"/>
    </location>
</feature>